<feature type="repeat" description="WD" evidence="3">
    <location>
        <begin position="406"/>
        <end position="441"/>
    </location>
</feature>
<dbReference type="Gene3D" id="2.130.10.10">
    <property type="entry name" value="YVTN repeat-like/Quinoprotein amine dehydrogenase"/>
    <property type="match status" value="2"/>
</dbReference>
<dbReference type="PROSITE" id="PS50294">
    <property type="entry name" value="WD_REPEATS_REGION"/>
    <property type="match status" value="3"/>
</dbReference>
<dbReference type="Pfam" id="PF00400">
    <property type="entry name" value="WD40"/>
    <property type="match status" value="5"/>
</dbReference>
<dbReference type="InterPro" id="IPR040324">
    <property type="entry name" value="WDR44/Dgr2"/>
</dbReference>
<proteinExistence type="predicted"/>
<dbReference type="EMBL" id="CACTIH010002145">
    <property type="protein sequence ID" value="CAA2974113.1"/>
    <property type="molecule type" value="Genomic_DNA"/>
</dbReference>
<dbReference type="InterPro" id="IPR020472">
    <property type="entry name" value="WD40_PAC1"/>
</dbReference>
<feature type="repeat" description="WD" evidence="3">
    <location>
        <begin position="366"/>
        <end position="398"/>
    </location>
</feature>
<dbReference type="PROSITE" id="PS50082">
    <property type="entry name" value="WD_REPEATS_2"/>
    <property type="match status" value="4"/>
</dbReference>
<dbReference type="SMART" id="SM00320">
    <property type="entry name" value="WD40"/>
    <property type="match status" value="6"/>
</dbReference>
<organism evidence="4 5">
    <name type="scientific">Olea europaea subsp. europaea</name>
    <dbReference type="NCBI Taxonomy" id="158383"/>
    <lineage>
        <taxon>Eukaryota</taxon>
        <taxon>Viridiplantae</taxon>
        <taxon>Streptophyta</taxon>
        <taxon>Embryophyta</taxon>
        <taxon>Tracheophyta</taxon>
        <taxon>Spermatophyta</taxon>
        <taxon>Magnoliopsida</taxon>
        <taxon>eudicotyledons</taxon>
        <taxon>Gunneridae</taxon>
        <taxon>Pentapetalae</taxon>
        <taxon>asterids</taxon>
        <taxon>lamiids</taxon>
        <taxon>Lamiales</taxon>
        <taxon>Oleaceae</taxon>
        <taxon>Oleeae</taxon>
        <taxon>Olea</taxon>
    </lineage>
</organism>
<dbReference type="InterPro" id="IPR036322">
    <property type="entry name" value="WD40_repeat_dom_sf"/>
</dbReference>
<dbReference type="OrthoDB" id="408728at2759"/>
<keyword evidence="1 3" id="KW-0853">WD repeat</keyword>
<keyword evidence="2" id="KW-0677">Repeat</keyword>
<evidence type="ECO:0000256" key="3">
    <source>
        <dbReference type="PROSITE-ProRule" id="PRU00221"/>
    </source>
</evidence>
<dbReference type="Proteomes" id="UP000594638">
    <property type="component" value="Unassembled WGS sequence"/>
</dbReference>
<dbReference type="PRINTS" id="PR00320">
    <property type="entry name" value="GPROTEINBRPT"/>
</dbReference>
<sequence>MSGCDETEEDQFFDSHDEITSMSDLGSECSEFCSSLGYKVWTEKPESVDERRNKFLRRTGLSLDWRTTEGNKEECFCSDEVISSCERLTDNDETVLENLESKQQLSSSCSSYTFHSDESMEFIEGGAMENLVWKIRNLDDGTEFVVDGMDRDGMLTRLRKVGSGKIVSLEEFVRTLGSSSWVQRLLRKESKGMNVVDTKKKVNSGWLGKLSRLTRNADWTKGVHFRPNGIGSKTETRTQSVQVHACKKRSKELSSLCTGQEFSAHEGSILTMKFSPDGQYLASAGEDGVVRVWKVLEDESPKKFNFQNTDPSCLYFSFNRFSEFAPLDVDKEKAAPIKSMRKSSDSACVILPPKVFQLLEKPLHEFHGHSGEVLALSWSKNGHLLSSSVDKTARLWKLGHDQCQGIYSHNNYVTCIEFNPMDDNYFISGSIDGKIRIWEVQGCRVSDWTDIREIVTAVCYRPDGKRGAVGTMDGNCRFYDIVDNCLQLDSQICVNGKKKLTGKRITGLQFCPNDVNKVMVTSADSQVQILRGTDIVCKFKGNRSSGSQATASFTSDGQHIVSATEDSNVCVWSYSAEDQKSTRPKNVRSRESFFSRNASIAIPWGGLKTKLGALPGSILGSVNFDENLLHKLPASFPDFFTMSRGFFLDSKGSATWPEEKLPNSSPVPVSPSLCRSEFKFLKSAWQNALHSPHLWGLVIVTAGWDGCIRTFLNYGLPIRF</sequence>
<feature type="repeat" description="WD" evidence="3">
    <location>
        <begin position="262"/>
        <end position="303"/>
    </location>
</feature>
<dbReference type="InterPro" id="IPR015943">
    <property type="entry name" value="WD40/YVTN_repeat-like_dom_sf"/>
</dbReference>
<evidence type="ECO:0000256" key="1">
    <source>
        <dbReference type="ARBA" id="ARBA00022574"/>
    </source>
</evidence>
<protein>
    <submittedName>
        <fullName evidence="4">WD repeat-containing 44-like</fullName>
    </submittedName>
</protein>
<dbReference type="SUPFAM" id="SSF50978">
    <property type="entry name" value="WD40 repeat-like"/>
    <property type="match status" value="1"/>
</dbReference>
<dbReference type="AlphaFoldDB" id="A0A8S0R733"/>
<accession>A0A8S0R733</accession>
<evidence type="ECO:0000313" key="4">
    <source>
        <dbReference type="EMBL" id="CAA2974113.1"/>
    </source>
</evidence>
<dbReference type="PANTHER" id="PTHR14221">
    <property type="entry name" value="WD REPEAT DOMAIN 44"/>
    <property type="match status" value="1"/>
</dbReference>
<dbReference type="PANTHER" id="PTHR14221:SF0">
    <property type="entry name" value="WD REPEAT-CONTAINING PROTEIN 44"/>
    <property type="match status" value="1"/>
</dbReference>
<evidence type="ECO:0000313" key="5">
    <source>
        <dbReference type="Proteomes" id="UP000594638"/>
    </source>
</evidence>
<dbReference type="InterPro" id="IPR001680">
    <property type="entry name" value="WD40_rpt"/>
</dbReference>
<evidence type="ECO:0000256" key="2">
    <source>
        <dbReference type="ARBA" id="ARBA00022737"/>
    </source>
</evidence>
<comment type="caution">
    <text evidence="4">The sequence shown here is derived from an EMBL/GenBank/DDBJ whole genome shotgun (WGS) entry which is preliminary data.</text>
</comment>
<dbReference type="Gramene" id="OE9A111665T6">
    <property type="protein sequence ID" value="OE9A111665C6"/>
    <property type="gene ID" value="OE9A111665"/>
</dbReference>
<name>A0A8S0R733_OLEEU</name>
<dbReference type="Gramene" id="OE9A111665T1">
    <property type="protein sequence ID" value="OE9A111665C1"/>
    <property type="gene ID" value="OE9A111665"/>
</dbReference>
<keyword evidence="5" id="KW-1185">Reference proteome</keyword>
<feature type="repeat" description="WD" evidence="3">
    <location>
        <begin position="552"/>
        <end position="582"/>
    </location>
</feature>
<dbReference type="SUPFAM" id="SSF63829">
    <property type="entry name" value="Calcium-dependent phosphotriesterase"/>
    <property type="match status" value="1"/>
</dbReference>
<reference evidence="4 5" key="1">
    <citation type="submission" date="2019-12" db="EMBL/GenBank/DDBJ databases">
        <authorList>
            <person name="Alioto T."/>
            <person name="Alioto T."/>
            <person name="Gomez Garrido J."/>
        </authorList>
    </citation>
    <scope>NUCLEOTIDE SEQUENCE [LARGE SCALE GENOMIC DNA]</scope>
</reference>
<gene>
    <name evidence="4" type="ORF">OLEA9_A111665</name>
</gene>